<accession>A0A6I6MS74</accession>
<dbReference type="InterPro" id="IPR029058">
    <property type="entry name" value="AB_hydrolase_fold"/>
</dbReference>
<dbReference type="AlphaFoldDB" id="A0A6I6MS74"/>
<dbReference type="EMBL" id="CP047045">
    <property type="protein sequence ID" value="QGZ93993.1"/>
    <property type="molecule type" value="Genomic_DNA"/>
</dbReference>
<keyword evidence="4" id="KW-1185">Reference proteome</keyword>
<sequence>MKPDFRFIETNGIKIRAAVMGEGPLVVMVHGFPESWYSWRHQMKALAAAGFTACAIDVRGYGGSDKPHAVEAYTMKEIAADVAGVIDALSPGKPAVIMGHDWGAPIVWHAAVLHPKQVRAVAGLSVPYFGLPPASLDLIIKAMYEDQGKFFYQRYFKEEGVAEAAFETDVRAGLRKLYFTGSGDSQGYWGAPDKKHGDALLDGLANPDVFPPWLSEADIDYYVREFGGSGFRGPLNRYRNHTRDWEHMSTIPDRIVHQPSLFIVGEADLVLKMFGGSAEQAFARMAENTSDLRGTLLIPKIGHWTQQEAPEATTGLLIDWLATL</sequence>
<dbReference type="EC" id="3.3.2.10" evidence="3"/>
<organism evidence="3 4">
    <name type="scientific">Terricaulis silvestris</name>
    <dbReference type="NCBI Taxonomy" id="2686094"/>
    <lineage>
        <taxon>Bacteria</taxon>
        <taxon>Pseudomonadati</taxon>
        <taxon>Pseudomonadota</taxon>
        <taxon>Alphaproteobacteria</taxon>
        <taxon>Caulobacterales</taxon>
        <taxon>Caulobacteraceae</taxon>
        <taxon>Terricaulis</taxon>
    </lineage>
</organism>
<dbReference type="Pfam" id="PF00561">
    <property type="entry name" value="Abhydrolase_1"/>
    <property type="match status" value="1"/>
</dbReference>
<dbReference type="GO" id="GO:0004301">
    <property type="term" value="F:epoxide hydrolase activity"/>
    <property type="evidence" value="ECO:0007669"/>
    <property type="project" value="UniProtKB-EC"/>
</dbReference>
<dbReference type="KEGG" id="tsv:DSM104635_00809"/>
<dbReference type="PANTHER" id="PTHR43329">
    <property type="entry name" value="EPOXIDE HYDROLASE"/>
    <property type="match status" value="1"/>
</dbReference>
<dbReference type="Proteomes" id="UP000431269">
    <property type="component" value="Chromosome"/>
</dbReference>
<reference evidence="4" key="1">
    <citation type="submission" date="2019-12" db="EMBL/GenBank/DDBJ databases">
        <title>Complete genome of Terracaulis silvestris 0127_4.</title>
        <authorList>
            <person name="Vieira S."/>
            <person name="Riedel T."/>
            <person name="Sproer C."/>
            <person name="Pascual J."/>
            <person name="Boedeker C."/>
            <person name="Overmann J."/>
        </authorList>
    </citation>
    <scope>NUCLEOTIDE SEQUENCE [LARGE SCALE GENOMIC DNA]</scope>
    <source>
        <strain evidence="4">0127_4</strain>
    </source>
</reference>
<dbReference type="Gene3D" id="3.40.50.1820">
    <property type="entry name" value="alpha/beta hydrolase"/>
    <property type="match status" value="1"/>
</dbReference>
<protein>
    <submittedName>
        <fullName evidence="3">Soluble epoxide hydrolase</fullName>
        <ecNumber evidence="3">3.3.2.10</ecNumber>
    </submittedName>
</protein>
<proteinExistence type="predicted"/>
<name>A0A6I6MS74_9CAUL</name>
<gene>
    <name evidence="3" type="ORF">DSM104635_00809</name>
</gene>
<feature type="domain" description="AB hydrolase-1" evidence="2">
    <location>
        <begin position="24"/>
        <end position="135"/>
    </location>
</feature>
<dbReference type="InterPro" id="IPR000639">
    <property type="entry name" value="Epox_hydrolase-like"/>
</dbReference>
<evidence type="ECO:0000313" key="4">
    <source>
        <dbReference type="Proteomes" id="UP000431269"/>
    </source>
</evidence>
<evidence type="ECO:0000256" key="1">
    <source>
        <dbReference type="ARBA" id="ARBA00022801"/>
    </source>
</evidence>
<evidence type="ECO:0000259" key="2">
    <source>
        <dbReference type="Pfam" id="PF00561"/>
    </source>
</evidence>
<dbReference type="RefSeq" id="WP_158764967.1">
    <property type="nucleotide sequence ID" value="NZ_CP047045.1"/>
</dbReference>
<dbReference type="PRINTS" id="PR00412">
    <property type="entry name" value="EPOXHYDRLASE"/>
</dbReference>
<evidence type="ECO:0000313" key="3">
    <source>
        <dbReference type="EMBL" id="QGZ93993.1"/>
    </source>
</evidence>
<dbReference type="SUPFAM" id="SSF53474">
    <property type="entry name" value="alpha/beta-Hydrolases"/>
    <property type="match status" value="1"/>
</dbReference>
<keyword evidence="1 3" id="KW-0378">Hydrolase</keyword>
<dbReference type="InterPro" id="IPR000073">
    <property type="entry name" value="AB_hydrolase_1"/>
</dbReference>